<accession>A0A916XMJ4</accession>
<sequence length="157" mass="16685">MEGTPPRGFAPFSRIAPVLEPWTPIYACEDGDILRLGTFIRRPLCNNRGLVHGGVVSTLADIAMGVSLVMARRRHFPDQASPLTTSLAVDYIAGGTLGLWLEVVPRIVHAGRASGVVDAIVTVGDEVVARAAATFRLRAESTLRPDDRTAVSVTPAG</sequence>
<evidence type="ECO:0000313" key="3">
    <source>
        <dbReference type="Proteomes" id="UP000637002"/>
    </source>
</evidence>
<dbReference type="CDD" id="cd03443">
    <property type="entry name" value="PaaI_thioesterase"/>
    <property type="match status" value="1"/>
</dbReference>
<evidence type="ECO:0000313" key="2">
    <source>
        <dbReference type="EMBL" id="GGC82795.1"/>
    </source>
</evidence>
<dbReference type="Gene3D" id="3.10.129.10">
    <property type="entry name" value="Hotdog Thioesterase"/>
    <property type="match status" value="1"/>
</dbReference>
<gene>
    <name evidence="2" type="ORF">GCM10010994_45890</name>
</gene>
<dbReference type="InterPro" id="IPR029069">
    <property type="entry name" value="HotDog_dom_sf"/>
</dbReference>
<reference evidence="2" key="1">
    <citation type="journal article" date="2014" name="Int. J. Syst. Evol. Microbiol.">
        <title>Complete genome sequence of Corynebacterium casei LMG S-19264T (=DSM 44701T), isolated from a smear-ripened cheese.</title>
        <authorList>
            <consortium name="US DOE Joint Genome Institute (JGI-PGF)"/>
            <person name="Walter F."/>
            <person name="Albersmeier A."/>
            <person name="Kalinowski J."/>
            <person name="Ruckert C."/>
        </authorList>
    </citation>
    <scope>NUCLEOTIDE SEQUENCE</scope>
    <source>
        <strain evidence="2">CGMCC 1.12919</strain>
    </source>
</reference>
<reference evidence="2" key="2">
    <citation type="submission" date="2020-09" db="EMBL/GenBank/DDBJ databases">
        <authorList>
            <person name="Sun Q."/>
            <person name="Zhou Y."/>
        </authorList>
    </citation>
    <scope>NUCLEOTIDE SEQUENCE</scope>
    <source>
        <strain evidence="2">CGMCC 1.12919</strain>
    </source>
</reference>
<dbReference type="AlphaFoldDB" id="A0A916XMJ4"/>
<organism evidence="2 3">
    <name type="scientific">Chelatococcus reniformis</name>
    <dbReference type="NCBI Taxonomy" id="1494448"/>
    <lineage>
        <taxon>Bacteria</taxon>
        <taxon>Pseudomonadati</taxon>
        <taxon>Pseudomonadota</taxon>
        <taxon>Alphaproteobacteria</taxon>
        <taxon>Hyphomicrobiales</taxon>
        <taxon>Chelatococcaceae</taxon>
        <taxon>Chelatococcus</taxon>
    </lineage>
</organism>
<dbReference type="Pfam" id="PF03061">
    <property type="entry name" value="4HBT"/>
    <property type="match status" value="1"/>
</dbReference>
<keyword evidence="3" id="KW-1185">Reference proteome</keyword>
<dbReference type="GO" id="GO:0016790">
    <property type="term" value="F:thiolester hydrolase activity"/>
    <property type="evidence" value="ECO:0007669"/>
    <property type="project" value="UniProtKB-ARBA"/>
</dbReference>
<protein>
    <submittedName>
        <fullName evidence="2">Thioesterase</fullName>
    </submittedName>
</protein>
<proteinExistence type="predicted"/>
<evidence type="ECO:0000259" key="1">
    <source>
        <dbReference type="Pfam" id="PF03061"/>
    </source>
</evidence>
<dbReference type="EMBL" id="BMGG01000008">
    <property type="protein sequence ID" value="GGC82795.1"/>
    <property type="molecule type" value="Genomic_DNA"/>
</dbReference>
<dbReference type="InterPro" id="IPR006683">
    <property type="entry name" value="Thioestr_dom"/>
</dbReference>
<dbReference type="SUPFAM" id="SSF54637">
    <property type="entry name" value="Thioesterase/thiol ester dehydrase-isomerase"/>
    <property type="match status" value="1"/>
</dbReference>
<name>A0A916XMJ4_9HYPH</name>
<comment type="caution">
    <text evidence="2">The sequence shown here is derived from an EMBL/GenBank/DDBJ whole genome shotgun (WGS) entry which is preliminary data.</text>
</comment>
<dbReference type="Proteomes" id="UP000637002">
    <property type="component" value="Unassembled WGS sequence"/>
</dbReference>
<dbReference type="RefSeq" id="WP_188611482.1">
    <property type="nucleotide sequence ID" value="NZ_BMGG01000008.1"/>
</dbReference>
<feature type="domain" description="Thioesterase" evidence="1">
    <location>
        <begin position="49"/>
        <end position="127"/>
    </location>
</feature>